<feature type="coiled-coil region" evidence="1">
    <location>
        <begin position="163"/>
        <end position="218"/>
    </location>
</feature>
<evidence type="ECO:0000256" key="1">
    <source>
        <dbReference type="SAM" id="Coils"/>
    </source>
</evidence>
<dbReference type="EMBL" id="JEMN01000167">
    <property type="protein sequence ID" value="KXH63664.1"/>
    <property type="molecule type" value="Genomic_DNA"/>
</dbReference>
<reference evidence="3 4" key="1">
    <citation type="submission" date="2014-02" db="EMBL/GenBank/DDBJ databases">
        <title>The genome sequence of Colletotrichum nymphaeae SA-01.</title>
        <authorList>
            <person name="Baroncelli R."/>
            <person name="Thon M.R."/>
        </authorList>
    </citation>
    <scope>NUCLEOTIDE SEQUENCE [LARGE SCALE GENOMIC DNA]</scope>
    <source>
        <strain evidence="3 4">SA-01</strain>
    </source>
</reference>
<evidence type="ECO:0000313" key="3">
    <source>
        <dbReference type="EMBL" id="KXH63664.1"/>
    </source>
</evidence>
<dbReference type="Proteomes" id="UP000070054">
    <property type="component" value="Unassembled WGS sequence"/>
</dbReference>
<organism evidence="3 4">
    <name type="scientific">Colletotrichum nymphaeae SA-01</name>
    <dbReference type="NCBI Taxonomy" id="1460502"/>
    <lineage>
        <taxon>Eukaryota</taxon>
        <taxon>Fungi</taxon>
        <taxon>Dikarya</taxon>
        <taxon>Ascomycota</taxon>
        <taxon>Pezizomycotina</taxon>
        <taxon>Sordariomycetes</taxon>
        <taxon>Hypocreomycetidae</taxon>
        <taxon>Glomerellales</taxon>
        <taxon>Glomerellaceae</taxon>
        <taxon>Colletotrichum</taxon>
        <taxon>Colletotrichum acutatum species complex</taxon>
    </lineage>
</organism>
<protein>
    <submittedName>
        <fullName evidence="3">Uncharacterized protein</fullName>
    </submittedName>
</protein>
<accession>A0A135UTD3</accession>
<sequence>MKDKPRSLLKPQSAGDDGYNPIDSDRDAAKILMQVKTGRPRSPTAFDVDSGTLGSPLAGERLNPSGHAPSPKLPNSNLEIESVNGNGAIEPVDEMETPHKTPSPSLGRIICEEAETSEVLPIISDPIATDDTDGIREKAHTPDGPIGLIQWLHSQLAEMQYTFTKLDLENARLKKQNASLDRRKARLKREADRLARRVEDLERRKASLKSEVSVLQGERGGWYFEQEGSFDSCSD</sequence>
<keyword evidence="1" id="KW-0175">Coiled coil</keyword>
<proteinExistence type="predicted"/>
<keyword evidence="4" id="KW-1185">Reference proteome</keyword>
<name>A0A135UTD3_9PEZI</name>
<evidence type="ECO:0000256" key="2">
    <source>
        <dbReference type="SAM" id="MobiDB-lite"/>
    </source>
</evidence>
<evidence type="ECO:0000313" key="4">
    <source>
        <dbReference type="Proteomes" id="UP000070054"/>
    </source>
</evidence>
<comment type="caution">
    <text evidence="3">The sequence shown here is derived from an EMBL/GenBank/DDBJ whole genome shotgun (WGS) entry which is preliminary data.</text>
</comment>
<feature type="region of interest" description="Disordered" evidence="2">
    <location>
        <begin position="1"/>
        <end position="80"/>
    </location>
</feature>
<dbReference type="OrthoDB" id="10387130at2759"/>
<gene>
    <name evidence="3" type="ORF">CNYM01_08423</name>
</gene>
<dbReference type="AlphaFoldDB" id="A0A135UTD3"/>